<dbReference type="EMBL" id="PVSZ01000002">
    <property type="protein sequence ID" value="PRT72683.1"/>
    <property type="molecule type" value="Genomic_DNA"/>
</dbReference>
<gene>
    <name evidence="1" type="ORF">C6A27_01150</name>
</gene>
<evidence type="ECO:0000313" key="2">
    <source>
        <dbReference type="Proteomes" id="UP000238573"/>
    </source>
</evidence>
<dbReference type="Proteomes" id="UP000238573">
    <property type="component" value="Unassembled WGS sequence"/>
</dbReference>
<sequence length="72" mass="8355">MNYEILLEDLLADLSASGIDISKLKITEEQQFEENILEDFISSSHNMTVKMAHIIENKKAITHYELSYSFLF</sequence>
<proteinExistence type="predicted"/>
<dbReference type="AlphaFoldDB" id="A0A2T0G9F7"/>
<accession>A0A2T0G9F7</accession>
<dbReference type="RefSeq" id="WP_106383811.1">
    <property type="nucleotide sequence ID" value="NZ_PVSZ01000002.1"/>
</dbReference>
<protein>
    <submittedName>
        <fullName evidence="1">Uncharacterized protein</fullName>
    </submittedName>
</protein>
<reference evidence="1 2" key="1">
    <citation type="journal article" date="1993" name="J. Dent. Res.">
        <title>The isolation and characterization of milleri group streptococci from dental periapical abscesses.</title>
        <authorList>
            <person name="Fisher L.E."/>
            <person name="Russell R.R."/>
        </authorList>
    </citation>
    <scope>NUCLEOTIDE SEQUENCE [LARGE SCALE GENOMIC DNA]</scope>
    <source>
        <strain evidence="1 2">OUP21</strain>
    </source>
</reference>
<comment type="caution">
    <text evidence="1">The sequence shown here is derived from an EMBL/GenBank/DDBJ whole genome shotgun (WGS) entry which is preliminary data.</text>
</comment>
<evidence type="ECO:0000313" key="1">
    <source>
        <dbReference type="EMBL" id="PRT72683.1"/>
    </source>
</evidence>
<organism evidence="1 2">
    <name type="scientific">Streptococcus anginosus</name>
    <dbReference type="NCBI Taxonomy" id="1328"/>
    <lineage>
        <taxon>Bacteria</taxon>
        <taxon>Bacillati</taxon>
        <taxon>Bacillota</taxon>
        <taxon>Bacilli</taxon>
        <taxon>Lactobacillales</taxon>
        <taxon>Streptococcaceae</taxon>
        <taxon>Streptococcus</taxon>
        <taxon>Streptococcus anginosus group</taxon>
    </lineage>
</organism>
<name>A0A2T0G9F7_STRAP</name>